<protein>
    <submittedName>
        <fullName evidence="2">Pyrroloquinoline quinone biosynthesis protein B</fullName>
    </submittedName>
</protein>
<proteinExistence type="predicted"/>
<reference evidence="2 3" key="1">
    <citation type="submission" date="2019-02" db="EMBL/GenBank/DDBJ databases">
        <title>Genomic Encyclopedia of Type Strains, Phase IV (KMG-IV): sequencing the most valuable type-strain genomes for metagenomic binning, comparative biology and taxonomic classification.</title>
        <authorList>
            <person name="Goeker M."/>
        </authorList>
    </citation>
    <scope>NUCLEOTIDE SEQUENCE [LARGE SCALE GENOMIC DNA]</scope>
    <source>
        <strain evidence="2 3">DSM 10617</strain>
    </source>
</reference>
<sequence length="298" mass="31782">MNQARKYSDVGSDVKLVVLKGGVDAVPLPQRSQLAHMPPSRTAGAAALSGDGRHWLLVNVTPAVADQLATDARLLRHPGLADAAVRTVVLTDAQMDHVTGLLSLRDGAPIHLFATPAVFEELSHNLPVLPMLEHYCGVHWHVIPVAGECRSAVFQVDGQPQLEFTAVATDGPLPRHSHHASGPQVGSTIALAVRDLQTGQRFFCASSVAGVGAMAGEWMREADCVLLGGSPASPAHESPAALRWTPDAANEPWSALEGARASRRLVLESADDAQTTVREQLIERWGLEPASDRMEVEL</sequence>
<dbReference type="OrthoDB" id="9151549at2"/>
<evidence type="ECO:0000313" key="2">
    <source>
        <dbReference type="EMBL" id="RZS56848.1"/>
    </source>
</evidence>
<feature type="domain" description="Metallo-beta-lactamase" evidence="1">
    <location>
        <begin position="54"/>
        <end position="240"/>
    </location>
</feature>
<dbReference type="AlphaFoldDB" id="A0A4Q7LSF0"/>
<comment type="caution">
    <text evidence="2">The sequence shown here is derived from an EMBL/GenBank/DDBJ whole genome shotgun (WGS) entry which is preliminary data.</text>
</comment>
<organism evidence="2 3">
    <name type="scientific">Sphaerotilus mobilis</name>
    <dbReference type="NCBI Taxonomy" id="47994"/>
    <lineage>
        <taxon>Bacteria</taxon>
        <taxon>Pseudomonadati</taxon>
        <taxon>Pseudomonadota</taxon>
        <taxon>Betaproteobacteria</taxon>
        <taxon>Burkholderiales</taxon>
        <taxon>Sphaerotilaceae</taxon>
        <taxon>Sphaerotilus</taxon>
    </lineage>
</organism>
<dbReference type="SUPFAM" id="SSF56281">
    <property type="entry name" value="Metallo-hydrolase/oxidoreductase"/>
    <property type="match status" value="1"/>
</dbReference>
<dbReference type="EMBL" id="SGWV01000008">
    <property type="protein sequence ID" value="RZS56848.1"/>
    <property type="molecule type" value="Genomic_DNA"/>
</dbReference>
<dbReference type="InterPro" id="IPR001279">
    <property type="entry name" value="Metallo-B-lactamas"/>
</dbReference>
<dbReference type="RefSeq" id="WP_130481270.1">
    <property type="nucleotide sequence ID" value="NZ_SGWV01000008.1"/>
</dbReference>
<evidence type="ECO:0000259" key="1">
    <source>
        <dbReference type="Pfam" id="PF12706"/>
    </source>
</evidence>
<dbReference type="Proteomes" id="UP000293433">
    <property type="component" value="Unassembled WGS sequence"/>
</dbReference>
<dbReference type="Pfam" id="PF12706">
    <property type="entry name" value="Lactamase_B_2"/>
    <property type="match status" value="1"/>
</dbReference>
<dbReference type="InterPro" id="IPR036866">
    <property type="entry name" value="RibonucZ/Hydroxyglut_hydro"/>
</dbReference>
<accession>A0A4Q7LSF0</accession>
<gene>
    <name evidence="2" type="ORF">EV685_1403</name>
</gene>
<evidence type="ECO:0000313" key="3">
    <source>
        <dbReference type="Proteomes" id="UP000293433"/>
    </source>
</evidence>
<name>A0A4Q7LSF0_9BURK</name>
<keyword evidence="3" id="KW-1185">Reference proteome</keyword>
<dbReference type="Gene3D" id="3.60.15.10">
    <property type="entry name" value="Ribonuclease Z/Hydroxyacylglutathione hydrolase-like"/>
    <property type="match status" value="1"/>
</dbReference>